<feature type="region of interest" description="Disordered" evidence="1">
    <location>
        <begin position="27"/>
        <end position="58"/>
    </location>
</feature>
<gene>
    <name evidence="2" type="ORF">PIB30_053997</name>
</gene>
<keyword evidence="3" id="KW-1185">Reference proteome</keyword>
<accession>A0ABU6TJV1</accession>
<dbReference type="EMBL" id="JASCZI010091028">
    <property type="protein sequence ID" value="MED6148526.1"/>
    <property type="molecule type" value="Genomic_DNA"/>
</dbReference>
<sequence length="85" mass="9262">MRASSHTSGEPVTAFSLRHRRASFRFSRSSVGPLPPRRGGGDVEEGDKEGVEASPDSTAKRNSFLHLPVFLSVKQVGFTYLCAIK</sequence>
<evidence type="ECO:0000313" key="3">
    <source>
        <dbReference type="Proteomes" id="UP001341840"/>
    </source>
</evidence>
<dbReference type="Proteomes" id="UP001341840">
    <property type="component" value="Unassembled WGS sequence"/>
</dbReference>
<evidence type="ECO:0000313" key="2">
    <source>
        <dbReference type="EMBL" id="MED6148526.1"/>
    </source>
</evidence>
<comment type="caution">
    <text evidence="2">The sequence shown here is derived from an EMBL/GenBank/DDBJ whole genome shotgun (WGS) entry which is preliminary data.</text>
</comment>
<reference evidence="2 3" key="1">
    <citation type="journal article" date="2023" name="Plants (Basel)">
        <title>Bridging the Gap: Combining Genomics and Transcriptomics Approaches to Understand Stylosanthes scabra, an Orphan Legume from the Brazilian Caatinga.</title>
        <authorList>
            <person name="Ferreira-Neto J.R.C."/>
            <person name="da Silva M.D."/>
            <person name="Binneck E."/>
            <person name="de Melo N.F."/>
            <person name="da Silva R.H."/>
            <person name="de Melo A.L.T.M."/>
            <person name="Pandolfi V."/>
            <person name="Bustamante F.O."/>
            <person name="Brasileiro-Vidal A.C."/>
            <person name="Benko-Iseppon A.M."/>
        </authorList>
    </citation>
    <scope>NUCLEOTIDE SEQUENCE [LARGE SCALE GENOMIC DNA]</scope>
    <source>
        <tissue evidence="2">Leaves</tissue>
    </source>
</reference>
<evidence type="ECO:0000256" key="1">
    <source>
        <dbReference type="SAM" id="MobiDB-lite"/>
    </source>
</evidence>
<protein>
    <submittedName>
        <fullName evidence="2">Uncharacterized protein</fullName>
    </submittedName>
</protein>
<proteinExistence type="predicted"/>
<name>A0ABU6TJV1_9FABA</name>
<organism evidence="2 3">
    <name type="scientific">Stylosanthes scabra</name>
    <dbReference type="NCBI Taxonomy" id="79078"/>
    <lineage>
        <taxon>Eukaryota</taxon>
        <taxon>Viridiplantae</taxon>
        <taxon>Streptophyta</taxon>
        <taxon>Embryophyta</taxon>
        <taxon>Tracheophyta</taxon>
        <taxon>Spermatophyta</taxon>
        <taxon>Magnoliopsida</taxon>
        <taxon>eudicotyledons</taxon>
        <taxon>Gunneridae</taxon>
        <taxon>Pentapetalae</taxon>
        <taxon>rosids</taxon>
        <taxon>fabids</taxon>
        <taxon>Fabales</taxon>
        <taxon>Fabaceae</taxon>
        <taxon>Papilionoideae</taxon>
        <taxon>50 kb inversion clade</taxon>
        <taxon>dalbergioids sensu lato</taxon>
        <taxon>Dalbergieae</taxon>
        <taxon>Pterocarpus clade</taxon>
        <taxon>Stylosanthes</taxon>
    </lineage>
</organism>